<accession>A0A443K2J3</accession>
<dbReference type="InterPro" id="IPR036390">
    <property type="entry name" value="WH_DNA-bd_sf"/>
</dbReference>
<dbReference type="InterPro" id="IPR036388">
    <property type="entry name" value="WH-like_DNA-bd_sf"/>
</dbReference>
<reference evidence="5 6" key="1">
    <citation type="submission" date="2019-01" db="EMBL/GenBank/DDBJ databases">
        <title>Sinorhodobacter populi sp. nov. isolated from the symptomatic bark tissue of Populus euramericana canker.</title>
        <authorList>
            <person name="Xu G."/>
        </authorList>
    </citation>
    <scope>NUCLEOTIDE SEQUENCE [LARGE SCALE GENOMIC DNA]</scope>
    <source>
        <strain evidence="5 6">D19-10-3-21</strain>
    </source>
</reference>
<dbReference type="GO" id="GO:0000160">
    <property type="term" value="P:phosphorelay signal transduction system"/>
    <property type="evidence" value="ECO:0007669"/>
    <property type="project" value="InterPro"/>
</dbReference>
<dbReference type="InterPro" id="IPR050595">
    <property type="entry name" value="Bact_response_regulator"/>
</dbReference>
<dbReference type="SUPFAM" id="SSF52172">
    <property type="entry name" value="CheY-like"/>
    <property type="match status" value="1"/>
</dbReference>
<dbReference type="AlphaFoldDB" id="A0A443K2J3"/>
<protein>
    <submittedName>
        <fullName evidence="5">Response regulator</fullName>
    </submittedName>
</protein>
<reference evidence="5 6" key="2">
    <citation type="submission" date="2019-01" db="EMBL/GenBank/DDBJ databases">
        <authorList>
            <person name="Li Y."/>
        </authorList>
    </citation>
    <scope>NUCLEOTIDE SEQUENCE [LARGE SCALE GENOMIC DNA]</scope>
    <source>
        <strain evidence="5 6">D19-10-3-21</strain>
    </source>
</reference>
<feature type="modified residue" description="4-aspartylphosphate" evidence="2">
    <location>
        <position position="161"/>
    </location>
</feature>
<dbReference type="PANTHER" id="PTHR44591:SF3">
    <property type="entry name" value="RESPONSE REGULATORY DOMAIN-CONTAINING PROTEIN"/>
    <property type="match status" value="1"/>
</dbReference>
<evidence type="ECO:0000313" key="5">
    <source>
        <dbReference type="EMBL" id="RWR26952.1"/>
    </source>
</evidence>
<feature type="domain" description="Response regulatory" evidence="3">
    <location>
        <begin position="112"/>
        <end position="228"/>
    </location>
</feature>
<evidence type="ECO:0000256" key="1">
    <source>
        <dbReference type="ARBA" id="ARBA00022553"/>
    </source>
</evidence>
<gene>
    <name evidence="5" type="ORF">D2T31_18430</name>
</gene>
<keyword evidence="1 2" id="KW-0597">Phosphoprotein</keyword>
<dbReference type="SMART" id="SM00448">
    <property type="entry name" value="REC"/>
    <property type="match status" value="1"/>
</dbReference>
<dbReference type="InterPro" id="IPR011006">
    <property type="entry name" value="CheY-like_superfamily"/>
</dbReference>
<organism evidence="5 6">
    <name type="scientific">Paenirhodobacter populi</name>
    <dbReference type="NCBI Taxonomy" id="2306993"/>
    <lineage>
        <taxon>Bacteria</taxon>
        <taxon>Pseudomonadati</taxon>
        <taxon>Pseudomonadota</taxon>
        <taxon>Alphaproteobacteria</taxon>
        <taxon>Rhodobacterales</taxon>
        <taxon>Rhodobacter group</taxon>
        <taxon>Paenirhodobacter</taxon>
    </lineage>
</organism>
<dbReference type="Pfam" id="PF00126">
    <property type="entry name" value="HTH_1"/>
    <property type="match status" value="1"/>
</dbReference>
<dbReference type="EMBL" id="SAUX01000026">
    <property type="protein sequence ID" value="RWR26952.1"/>
    <property type="molecule type" value="Genomic_DNA"/>
</dbReference>
<dbReference type="PROSITE" id="PS50110">
    <property type="entry name" value="RESPONSE_REGULATORY"/>
    <property type="match status" value="1"/>
</dbReference>
<evidence type="ECO:0000313" key="6">
    <source>
        <dbReference type="Proteomes" id="UP000285295"/>
    </source>
</evidence>
<dbReference type="OrthoDB" id="9812260at2"/>
<dbReference type="InterPro" id="IPR000847">
    <property type="entry name" value="LysR_HTH_N"/>
</dbReference>
<dbReference type="InterPro" id="IPR001789">
    <property type="entry name" value="Sig_transdc_resp-reg_receiver"/>
</dbReference>
<dbReference type="Gene3D" id="3.40.50.2300">
    <property type="match status" value="1"/>
</dbReference>
<dbReference type="SUPFAM" id="SSF46785">
    <property type="entry name" value="Winged helix' DNA-binding domain"/>
    <property type="match status" value="1"/>
</dbReference>
<evidence type="ECO:0000259" key="4">
    <source>
        <dbReference type="PROSITE" id="PS50931"/>
    </source>
</evidence>
<evidence type="ECO:0000259" key="3">
    <source>
        <dbReference type="PROSITE" id="PS50110"/>
    </source>
</evidence>
<comment type="caution">
    <text evidence="5">The sequence shown here is derived from an EMBL/GenBank/DDBJ whole genome shotgun (WGS) entry which is preliminary data.</text>
</comment>
<dbReference type="RefSeq" id="WP_128238468.1">
    <property type="nucleotide sequence ID" value="NZ_SAUX01000026.1"/>
</dbReference>
<dbReference type="PANTHER" id="PTHR44591">
    <property type="entry name" value="STRESS RESPONSE REGULATOR PROTEIN 1"/>
    <property type="match status" value="1"/>
</dbReference>
<feature type="domain" description="HTH lysR-type" evidence="4">
    <location>
        <begin position="9"/>
        <end position="66"/>
    </location>
</feature>
<dbReference type="PRINTS" id="PR00039">
    <property type="entry name" value="HTHLYSR"/>
</dbReference>
<dbReference type="PROSITE" id="PS50931">
    <property type="entry name" value="HTH_LYSR"/>
    <property type="match status" value="1"/>
</dbReference>
<dbReference type="Proteomes" id="UP000285295">
    <property type="component" value="Unassembled WGS sequence"/>
</dbReference>
<sequence>MDNLKRNLPPLTSLLAFEAAARLGSFSEAARELNVTREAVSRQIRALEAHLGLSLFERGANATRLQRTGRRYFETLSASLGAIARETLAVRGEAEAEATPTMPMAPVEDLPLVLVVDDLPGNIRRIYDVLRDHYEVVAQTDPMEALRWLLDGGRPDLIMLDVRMAGMDGYALCRRIRSEPGFDRVPILFLTSLDSTDDEAEGFRAGASDYIARPFVPAILLARLQVQIDLRRTTAMLEDLLQRRGDRLERAEALLRGIRDQIAGIEG</sequence>
<dbReference type="GO" id="GO:0003700">
    <property type="term" value="F:DNA-binding transcription factor activity"/>
    <property type="evidence" value="ECO:0007669"/>
    <property type="project" value="InterPro"/>
</dbReference>
<evidence type="ECO:0000256" key="2">
    <source>
        <dbReference type="PROSITE-ProRule" id="PRU00169"/>
    </source>
</evidence>
<dbReference type="Pfam" id="PF00072">
    <property type="entry name" value="Response_reg"/>
    <property type="match status" value="1"/>
</dbReference>
<name>A0A443K2J3_9RHOB</name>
<proteinExistence type="predicted"/>
<dbReference type="Gene3D" id="1.10.10.10">
    <property type="entry name" value="Winged helix-like DNA-binding domain superfamily/Winged helix DNA-binding domain"/>
    <property type="match status" value="1"/>
</dbReference>